<dbReference type="RefSeq" id="WP_236455681.1">
    <property type="nucleotide sequence ID" value="NZ_CBCSGE010000002.1"/>
</dbReference>
<dbReference type="Gene3D" id="2.60.120.330">
    <property type="entry name" value="B-lactam Antibiotic, Isopenicillin N Synthase, Chain"/>
    <property type="match status" value="1"/>
</dbReference>
<comment type="caution">
    <text evidence="2">The sequence shown here is derived from an EMBL/GenBank/DDBJ whole genome shotgun (WGS) entry which is preliminary data.</text>
</comment>
<keyword evidence="3" id="KW-1185">Reference proteome</keyword>
<sequence>MSDLIKHIKFPLLFDIQKLQKDVHIILNKNWINHYNTNDYTGKWSSIALVSQGGKSENINAFPMGKESIEYTDAIDNCHYFKEIIDSFEFEKTTVRLLRLAAGAVIKPHTDNCLGYEDGNFRIHVPVITNESVEFILDNERLLMNEGECWYINANFTHSVANKGDVDRIHLVIDGIRNEWTDALFFKEANEKQFLKPEPEISNEEKELIIKQLELMNTETSIQLITDLKKSMK</sequence>
<accession>A0ABV5GMI8</accession>
<proteinExistence type="predicted"/>
<gene>
    <name evidence="2" type="ORF">ACFFVF_08380</name>
</gene>
<organism evidence="2 3">
    <name type="scientific">Flavobacterium jumunjinense</name>
    <dbReference type="NCBI Taxonomy" id="998845"/>
    <lineage>
        <taxon>Bacteria</taxon>
        <taxon>Pseudomonadati</taxon>
        <taxon>Bacteroidota</taxon>
        <taxon>Flavobacteriia</taxon>
        <taxon>Flavobacteriales</taxon>
        <taxon>Flavobacteriaceae</taxon>
        <taxon>Flavobacterium</taxon>
    </lineage>
</organism>
<evidence type="ECO:0000313" key="3">
    <source>
        <dbReference type="Proteomes" id="UP001589607"/>
    </source>
</evidence>
<dbReference type="EMBL" id="JBHMEY010000018">
    <property type="protein sequence ID" value="MFB9096527.1"/>
    <property type="molecule type" value="Genomic_DNA"/>
</dbReference>
<protein>
    <submittedName>
        <fullName evidence="2">Aspartyl/asparaginyl beta-hydroxylase domain-containing protein</fullName>
    </submittedName>
</protein>
<dbReference type="InterPro" id="IPR027443">
    <property type="entry name" value="IPNS-like_sf"/>
</dbReference>
<evidence type="ECO:0000313" key="2">
    <source>
        <dbReference type="EMBL" id="MFB9096527.1"/>
    </source>
</evidence>
<dbReference type="Proteomes" id="UP001589607">
    <property type="component" value="Unassembled WGS sequence"/>
</dbReference>
<dbReference type="Pfam" id="PF05118">
    <property type="entry name" value="Asp_Arg_Hydrox"/>
    <property type="match status" value="1"/>
</dbReference>
<reference evidence="2 3" key="1">
    <citation type="submission" date="2024-09" db="EMBL/GenBank/DDBJ databases">
        <authorList>
            <person name="Sun Q."/>
            <person name="Mori K."/>
        </authorList>
    </citation>
    <scope>NUCLEOTIDE SEQUENCE [LARGE SCALE GENOMIC DNA]</scope>
    <source>
        <strain evidence="2 3">CECT 7955</strain>
    </source>
</reference>
<dbReference type="InterPro" id="IPR007803">
    <property type="entry name" value="Asp/Arg/Pro-Hydrxlase"/>
</dbReference>
<evidence type="ECO:0000259" key="1">
    <source>
        <dbReference type="Pfam" id="PF05118"/>
    </source>
</evidence>
<name>A0ABV5GMI8_9FLAO</name>
<feature type="domain" description="Aspartyl/asparaginy/proline hydroxylase" evidence="1">
    <location>
        <begin position="17"/>
        <end position="177"/>
    </location>
</feature>
<dbReference type="SUPFAM" id="SSF51197">
    <property type="entry name" value="Clavaminate synthase-like"/>
    <property type="match status" value="1"/>
</dbReference>